<evidence type="ECO:0000313" key="4">
    <source>
        <dbReference type="Proteomes" id="UP000030752"/>
    </source>
</evidence>
<proteinExistence type="predicted"/>
<dbReference type="STRING" id="1220924.W2RR56"/>
<feature type="domain" description="NB-ARC" evidence="2">
    <location>
        <begin position="114"/>
        <end position="266"/>
    </location>
</feature>
<keyword evidence="4" id="KW-1185">Reference proteome</keyword>
<dbReference type="RefSeq" id="XP_008719394.1">
    <property type="nucleotide sequence ID" value="XM_008721172.1"/>
</dbReference>
<dbReference type="GeneID" id="19974183"/>
<evidence type="ECO:0000313" key="3">
    <source>
        <dbReference type="EMBL" id="ETN38805.1"/>
    </source>
</evidence>
<name>W2RR56_CYPE1</name>
<dbReference type="EMBL" id="KB822722">
    <property type="protein sequence ID" value="ETN38805.1"/>
    <property type="molecule type" value="Genomic_DNA"/>
</dbReference>
<evidence type="ECO:0000256" key="1">
    <source>
        <dbReference type="SAM" id="MobiDB-lite"/>
    </source>
</evidence>
<dbReference type="InterPro" id="IPR002182">
    <property type="entry name" value="NB-ARC"/>
</dbReference>
<dbReference type="InParanoid" id="W2RR56"/>
<dbReference type="VEuPathDB" id="FungiDB:HMPREF1541_06844"/>
<dbReference type="GO" id="GO:0043531">
    <property type="term" value="F:ADP binding"/>
    <property type="evidence" value="ECO:0007669"/>
    <property type="project" value="InterPro"/>
</dbReference>
<reference evidence="3 4" key="1">
    <citation type="submission" date="2013-03" db="EMBL/GenBank/DDBJ databases">
        <title>The Genome Sequence of Phialophora europaea CBS 101466.</title>
        <authorList>
            <consortium name="The Broad Institute Genomics Platform"/>
            <person name="Cuomo C."/>
            <person name="de Hoog S."/>
            <person name="Gorbushina A."/>
            <person name="Walker B."/>
            <person name="Young S.K."/>
            <person name="Zeng Q."/>
            <person name="Gargeya S."/>
            <person name="Fitzgerald M."/>
            <person name="Haas B."/>
            <person name="Abouelleil A."/>
            <person name="Allen A.W."/>
            <person name="Alvarado L."/>
            <person name="Arachchi H.M."/>
            <person name="Berlin A.M."/>
            <person name="Chapman S.B."/>
            <person name="Gainer-Dewar J."/>
            <person name="Goldberg J."/>
            <person name="Griggs A."/>
            <person name="Gujja S."/>
            <person name="Hansen M."/>
            <person name="Howarth C."/>
            <person name="Imamovic A."/>
            <person name="Ireland A."/>
            <person name="Larimer J."/>
            <person name="McCowan C."/>
            <person name="Murphy C."/>
            <person name="Pearson M."/>
            <person name="Poon T.W."/>
            <person name="Priest M."/>
            <person name="Roberts A."/>
            <person name="Saif S."/>
            <person name="Shea T."/>
            <person name="Sisk P."/>
            <person name="Sykes S."/>
            <person name="Wortman J."/>
            <person name="Nusbaum C."/>
            <person name="Birren B."/>
        </authorList>
    </citation>
    <scope>NUCLEOTIDE SEQUENCE [LARGE SCALE GENOMIC DNA]</scope>
    <source>
        <strain evidence="3 4">CBS 101466</strain>
    </source>
</reference>
<dbReference type="Gene3D" id="3.40.50.300">
    <property type="entry name" value="P-loop containing nucleotide triphosphate hydrolases"/>
    <property type="match status" value="1"/>
</dbReference>
<dbReference type="OrthoDB" id="6161812at2759"/>
<dbReference type="Pfam" id="PF00931">
    <property type="entry name" value="NB-ARC"/>
    <property type="match status" value="1"/>
</dbReference>
<dbReference type="HOGENOM" id="CLU_289185_0_0_1"/>
<protein>
    <recommendedName>
        <fullName evidence="2">NB-ARC domain-containing protein</fullName>
    </recommendedName>
</protein>
<sequence>MDAMRLKLEKTAARVRVDGTAETSKRLEAKPVATETLEAQRLSSIQGTRLRVSRVEGQYTNTNCNQALTSGGSGTRPTARLSLPAKMLNPQFAGRDALLLRIQKTLNPPTIPTEPAHLCLCGIPGVGKTQTALAFAQSTVSTQSSSAASYAHQFLVNGQSLASVQNDLVRHAKLVDDPAAASLRKEPELIGWFIAWLKTADRWLLILDDVHDTSAVYGLLPSSGNGHIIYTTRSPQTAKLLCGGTTANVIEMAQMQADESREMLLSVMRDSTCTVSPADTNTAIEEISAFCGGLPLAMGQLVRNADSHGLHWRQALANAKQKRSFLEQKNINGFYAGNLSTGAILISALDQLKSKDRSEMAAALFPVLAYLEPSSISHKMLVDGGTQLSAWFTRTVTYDRGCSRTVEGDRALANARRNRLTAQQLTGAPDAPWYERLRSVPRASVRHRNKPLPRVDPPADIELQNRWQQATAIRDVFESEVHLNKALNFLDDSGLVRNIGNNTFWIHDLFAELTRAYLESMNTSASTGATNVKPPSTSHTAQTTLHLCATLVYLAFPPILPRHPVTTECLMLLPHLEVVLSHLSSSPLSSSSTLSSSASSSSSTTIESTLADATVGAELNYIAGCVTDLKEMRLGISRGAWPGTLDQRRAAASLPYFRVAHAGYAAAAQRVISRLLLDYKPKRVRRMVSEAVSWDFDLENFAQTRGQGRMYYSPVRHAWDCERFGSDPVRRRADSLLKLGLVCRLAGHGDEAVRYLRAAQQDYTLLLGQSHELTEEARVMLQVTYEKAGQWEEVLGVVQERYRVVAFTARSNAGSGWRGPFFGRQSIPQFGLIDCHRPLLDAAATALSHLGRHEQAILFLETLYQLNERQSGKHSKHLIPVAKSLAVVHGRAAQWASCVYWWCVVFGLVFGAVDGEDVVYEGSDGGENEDDRELETRLGDEARDADVHSLLEEEGWWLKDGYLAMQRGMPEELTMWDFALGKWREELCAGGGHPGTSEDALAALVSKIERDLAVWKRRLDLKRRKDREREEREIREVMEEAASRAARSWPADRSSVDVADT</sequence>
<dbReference type="AlphaFoldDB" id="W2RR56"/>
<gene>
    <name evidence="3" type="ORF">HMPREF1541_06844</name>
</gene>
<dbReference type="SUPFAM" id="SSF52540">
    <property type="entry name" value="P-loop containing nucleoside triphosphate hydrolases"/>
    <property type="match status" value="1"/>
</dbReference>
<dbReference type="PANTHER" id="PTHR35205:SF1">
    <property type="entry name" value="ZU5 DOMAIN-CONTAINING PROTEIN"/>
    <property type="match status" value="1"/>
</dbReference>
<dbReference type="Proteomes" id="UP000030752">
    <property type="component" value="Unassembled WGS sequence"/>
</dbReference>
<feature type="region of interest" description="Disordered" evidence="1">
    <location>
        <begin position="1041"/>
        <end position="1061"/>
    </location>
</feature>
<organism evidence="3 4">
    <name type="scientific">Cyphellophora europaea (strain CBS 101466)</name>
    <name type="common">Phialophora europaea</name>
    <dbReference type="NCBI Taxonomy" id="1220924"/>
    <lineage>
        <taxon>Eukaryota</taxon>
        <taxon>Fungi</taxon>
        <taxon>Dikarya</taxon>
        <taxon>Ascomycota</taxon>
        <taxon>Pezizomycotina</taxon>
        <taxon>Eurotiomycetes</taxon>
        <taxon>Chaetothyriomycetidae</taxon>
        <taxon>Chaetothyriales</taxon>
        <taxon>Cyphellophoraceae</taxon>
        <taxon>Cyphellophora</taxon>
    </lineage>
</organism>
<dbReference type="PANTHER" id="PTHR35205">
    <property type="entry name" value="NB-ARC AND TPR DOMAIN PROTEIN"/>
    <property type="match status" value="1"/>
</dbReference>
<dbReference type="InterPro" id="IPR027417">
    <property type="entry name" value="P-loop_NTPase"/>
</dbReference>
<evidence type="ECO:0000259" key="2">
    <source>
        <dbReference type="Pfam" id="PF00931"/>
    </source>
</evidence>
<accession>W2RR56</accession>